<keyword evidence="5" id="KW-1185">Reference proteome</keyword>
<gene>
    <name evidence="4" type="ORF">H9L19_02455</name>
</gene>
<dbReference type="Gene3D" id="2.30.30.110">
    <property type="match status" value="1"/>
</dbReference>
<evidence type="ECO:0000313" key="4">
    <source>
        <dbReference type="EMBL" id="QNN75747.1"/>
    </source>
</evidence>
<dbReference type="GO" id="GO:0016787">
    <property type="term" value="F:hydrolase activity"/>
    <property type="evidence" value="ECO:0007669"/>
    <property type="project" value="UniProtKB-KW"/>
</dbReference>
<keyword evidence="2" id="KW-1277">Toxin-antitoxin system</keyword>
<dbReference type="PIRSF" id="PIRSF033490">
    <property type="entry name" value="MazF"/>
    <property type="match status" value="1"/>
</dbReference>
<keyword evidence="3" id="KW-0540">Nuclease</keyword>
<dbReference type="AlphaFoldDB" id="A0A7G9T6M2"/>
<comment type="similarity">
    <text evidence="1 3">Belongs to the PemK/MazF family.</text>
</comment>
<dbReference type="GO" id="GO:0016075">
    <property type="term" value="P:rRNA catabolic process"/>
    <property type="evidence" value="ECO:0007669"/>
    <property type="project" value="TreeGrafter"/>
</dbReference>
<protein>
    <recommendedName>
        <fullName evidence="3">mRNA interferase</fullName>
        <ecNumber evidence="3">3.1.-.-</ecNumber>
    </recommendedName>
</protein>
<dbReference type="PANTHER" id="PTHR33988">
    <property type="entry name" value="ENDORIBONUCLEASE MAZF-RELATED"/>
    <property type="match status" value="1"/>
</dbReference>
<sequence length="127" mass="13998">MEKVRKEIHRGDIWYANLEFGKVGSEQGGVRPVLIIQNDIGNLYAPTTIIAPISTKELKKLQPTHVKLPGTVSGTGVNRDSTILMEQIRVVDKNRIQDKIGRLPDTMLKATDRALLISLGLNDIGQG</sequence>
<dbReference type="PANTHER" id="PTHR33988:SF2">
    <property type="entry name" value="ENDORIBONUCLEASE MAZF"/>
    <property type="match status" value="1"/>
</dbReference>
<comment type="function">
    <text evidence="3">Toxic component of a type II toxin-antitoxin (TA) system.</text>
</comment>
<keyword evidence="3" id="KW-0378">Hydrolase</keyword>
<reference evidence="4 5" key="1">
    <citation type="submission" date="2020-08" db="EMBL/GenBank/DDBJ databases">
        <title>Genome sequence of Weissella diestrammenae KACC 16890T.</title>
        <authorList>
            <person name="Hyun D.-W."/>
            <person name="Bae J.-W."/>
        </authorList>
    </citation>
    <scope>NUCLEOTIDE SEQUENCE [LARGE SCALE GENOMIC DNA]</scope>
    <source>
        <strain evidence="4 5">KACC 16890</strain>
    </source>
</reference>
<evidence type="ECO:0000256" key="1">
    <source>
        <dbReference type="ARBA" id="ARBA00007521"/>
    </source>
</evidence>
<keyword evidence="3" id="KW-0255">Endonuclease</keyword>
<dbReference type="EMBL" id="CP060724">
    <property type="protein sequence ID" value="QNN75747.1"/>
    <property type="molecule type" value="Genomic_DNA"/>
</dbReference>
<proteinExistence type="inferred from homology"/>
<evidence type="ECO:0000256" key="2">
    <source>
        <dbReference type="ARBA" id="ARBA00022649"/>
    </source>
</evidence>
<dbReference type="SUPFAM" id="SSF50118">
    <property type="entry name" value="Cell growth inhibitor/plasmid maintenance toxic component"/>
    <property type="match status" value="1"/>
</dbReference>
<evidence type="ECO:0000256" key="3">
    <source>
        <dbReference type="PIRNR" id="PIRNR033490"/>
    </source>
</evidence>
<dbReference type="GO" id="GO:0006402">
    <property type="term" value="P:mRNA catabolic process"/>
    <property type="evidence" value="ECO:0007669"/>
    <property type="project" value="TreeGrafter"/>
</dbReference>
<accession>A0A7G9T6M2</accession>
<dbReference type="KEGG" id="wdi:H9L19_02455"/>
<dbReference type="RefSeq" id="WP_187529579.1">
    <property type="nucleotide sequence ID" value="NZ_CP060724.1"/>
</dbReference>
<dbReference type="Proteomes" id="UP000515800">
    <property type="component" value="Chromosome"/>
</dbReference>
<organism evidence="4 5">
    <name type="scientific">Weissella diestrammenae</name>
    <dbReference type="NCBI Taxonomy" id="1162633"/>
    <lineage>
        <taxon>Bacteria</taxon>
        <taxon>Bacillati</taxon>
        <taxon>Bacillota</taxon>
        <taxon>Bacilli</taxon>
        <taxon>Lactobacillales</taxon>
        <taxon>Lactobacillaceae</taxon>
        <taxon>Weissella</taxon>
    </lineage>
</organism>
<dbReference type="GO" id="GO:0004521">
    <property type="term" value="F:RNA endonuclease activity"/>
    <property type="evidence" value="ECO:0007669"/>
    <property type="project" value="TreeGrafter"/>
</dbReference>
<dbReference type="InterPro" id="IPR011067">
    <property type="entry name" value="Plasmid_toxin/cell-grow_inhib"/>
</dbReference>
<evidence type="ECO:0000313" key="5">
    <source>
        <dbReference type="Proteomes" id="UP000515800"/>
    </source>
</evidence>
<name>A0A7G9T6M2_9LACO</name>
<dbReference type="InterPro" id="IPR003477">
    <property type="entry name" value="PemK-like"/>
</dbReference>
<dbReference type="GO" id="GO:0003677">
    <property type="term" value="F:DNA binding"/>
    <property type="evidence" value="ECO:0007669"/>
    <property type="project" value="InterPro"/>
</dbReference>
<dbReference type="EC" id="3.1.-.-" evidence="3"/>
<dbReference type="Pfam" id="PF02452">
    <property type="entry name" value="PemK_toxin"/>
    <property type="match status" value="1"/>
</dbReference>